<evidence type="ECO:0000256" key="4">
    <source>
        <dbReference type="ARBA" id="ARBA00022840"/>
    </source>
</evidence>
<evidence type="ECO:0000259" key="8">
    <source>
        <dbReference type="PROSITE" id="PS50929"/>
    </source>
</evidence>
<dbReference type="InterPro" id="IPR011527">
    <property type="entry name" value="ABC1_TM_dom"/>
</dbReference>
<keyword evidence="4" id="KW-0067">ATP-binding</keyword>
<gene>
    <name evidence="9" type="ORF">g.20583</name>
</gene>
<dbReference type="Gene3D" id="3.40.50.300">
    <property type="entry name" value="P-loop containing nucleotide triphosphate hydrolases"/>
    <property type="match status" value="1"/>
</dbReference>
<dbReference type="Pfam" id="PF00664">
    <property type="entry name" value="ABC_membrane"/>
    <property type="match status" value="1"/>
</dbReference>
<dbReference type="EMBL" id="GECU01002266">
    <property type="protein sequence ID" value="JAT05441.1"/>
    <property type="molecule type" value="Transcribed_RNA"/>
</dbReference>
<dbReference type="InterPro" id="IPR027417">
    <property type="entry name" value="P-loop_NTPase"/>
</dbReference>
<dbReference type="InterPro" id="IPR003439">
    <property type="entry name" value="ABC_transporter-like_ATP-bd"/>
</dbReference>
<keyword evidence="6 7" id="KW-0472">Membrane</keyword>
<dbReference type="Pfam" id="PF00005">
    <property type="entry name" value="ABC_tran"/>
    <property type="match status" value="1"/>
</dbReference>
<accession>A0A1B6K1X7</accession>
<feature type="non-terminal residue" evidence="9">
    <location>
        <position position="317"/>
    </location>
</feature>
<proteinExistence type="predicted"/>
<dbReference type="PROSITE" id="PS50929">
    <property type="entry name" value="ABC_TM1F"/>
    <property type="match status" value="1"/>
</dbReference>
<dbReference type="Gene3D" id="1.20.1560.10">
    <property type="entry name" value="ABC transporter type 1, transmembrane domain"/>
    <property type="match status" value="1"/>
</dbReference>
<dbReference type="SUPFAM" id="SSF90123">
    <property type="entry name" value="ABC transporter transmembrane region"/>
    <property type="match status" value="1"/>
</dbReference>
<organism evidence="9">
    <name type="scientific">Homalodisca liturata</name>
    <dbReference type="NCBI Taxonomy" id="320908"/>
    <lineage>
        <taxon>Eukaryota</taxon>
        <taxon>Metazoa</taxon>
        <taxon>Ecdysozoa</taxon>
        <taxon>Arthropoda</taxon>
        <taxon>Hexapoda</taxon>
        <taxon>Insecta</taxon>
        <taxon>Pterygota</taxon>
        <taxon>Neoptera</taxon>
        <taxon>Paraneoptera</taxon>
        <taxon>Hemiptera</taxon>
        <taxon>Auchenorrhyncha</taxon>
        <taxon>Membracoidea</taxon>
        <taxon>Cicadellidae</taxon>
        <taxon>Cicadellinae</taxon>
        <taxon>Proconiini</taxon>
        <taxon>Homalodisca</taxon>
    </lineage>
</organism>
<dbReference type="InterPro" id="IPR050173">
    <property type="entry name" value="ABC_transporter_C-like"/>
</dbReference>
<feature type="non-terminal residue" evidence="9">
    <location>
        <position position="1"/>
    </location>
</feature>
<dbReference type="GO" id="GO:0016887">
    <property type="term" value="F:ATP hydrolysis activity"/>
    <property type="evidence" value="ECO:0007669"/>
    <property type="project" value="InterPro"/>
</dbReference>
<dbReference type="GO" id="GO:0140359">
    <property type="term" value="F:ABC-type transporter activity"/>
    <property type="evidence" value="ECO:0007669"/>
    <property type="project" value="InterPro"/>
</dbReference>
<evidence type="ECO:0000313" key="9">
    <source>
        <dbReference type="EMBL" id="JAT05441.1"/>
    </source>
</evidence>
<keyword evidence="5 7" id="KW-1133">Transmembrane helix</keyword>
<reference evidence="9" key="1">
    <citation type="submission" date="2015-11" db="EMBL/GenBank/DDBJ databases">
        <title>De novo transcriptome assembly of four potential Pierce s Disease insect vectors from Arizona vineyards.</title>
        <authorList>
            <person name="Tassone E.E."/>
        </authorList>
    </citation>
    <scope>NUCLEOTIDE SEQUENCE</scope>
</reference>
<evidence type="ECO:0000256" key="5">
    <source>
        <dbReference type="ARBA" id="ARBA00022989"/>
    </source>
</evidence>
<keyword evidence="3" id="KW-0547">Nucleotide-binding</keyword>
<keyword evidence="2 7" id="KW-0812">Transmembrane</keyword>
<keyword evidence="1" id="KW-0813">Transport</keyword>
<feature type="transmembrane region" description="Helical" evidence="7">
    <location>
        <begin position="118"/>
        <end position="138"/>
    </location>
</feature>
<sequence>SRRTQHQPRKPSPLAGVVFSVILIPINKCIASQIGKLSTKLMAEKDNRVKITMGVLQGIKTVKLHVWEDHFIKKISDIRSRELRYLKGRKYLDALCVYFWATTPVIISILTFSTYTLMGNRLTAATVFTSIALLNMLISPLNAFPWVLNGLTEAWVSIKRVQRLLEIDDLDIGQYYSPLPSVEPAEGAVAVREGHFSWGPGQYSLEGINLVALKGQFIGVFGAVGCGKSSLLAALLAEMNKVSGFVGVPNIKPGFAYVPQTPWLQRGTVRDNILFGKPFDGTKYKAVLEACALTRDIEGLPGGDLTGVGEGGATLSG</sequence>
<dbReference type="PANTHER" id="PTHR24223">
    <property type="entry name" value="ATP-BINDING CASSETTE SUB-FAMILY C"/>
    <property type="match status" value="1"/>
</dbReference>
<feature type="domain" description="ABC transmembrane type-1" evidence="8">
    <location>
        <begin position="14"/>
        <end position="153"/>
    </location>
</feature>
<dbReference type="SUPFAM" id="SSF52540">
    <property type="entry name" value="P-loop containing nucleoside triphosphate hydrolases"/>
    <property type="match status" value="1"/>
</dbReference>
<feature type="transmembrane region" description="Helical" evidence="7">
    <location>
        <begin position="91"/>
        <end position="112"/>
    </location>
</feature>
<evidence type="ECO:0000256" key="2">
    <source>
        <dbReference type="ARBA" id="ARBA00022692"/>
    </source>
</evidence>
<evidence type="ECO:0000256" key="3">
    <source>
        <dbReference type="ARBA" id="ARBA00022741"/>
    </source>
</evidence>
<evidence type="ECO:0000256" key="7">
    <source>
        <dbReference type="SAM" id="Phobius"/>
    </source>
</evidence>
<evidence type="ECO:0000256" key="6">
    <source>
        <dbReference type="ARBA" id="ARBA00023136"/>
    </source>
</evidence>
<dbReference type="PANTHER" id="PTHR24223:SF330">
    <property type="entry name" value="ATP-BINDING CASSETTE SUB-FAMILY C MEMBER 10"/>
    <property type="match status" value="1"/>
</dbReference>
<protein>
    <recommendedName>
        <fullName evidence="8">ABC transmembrane type-1 domain-containing protein</fullName>
    </recommendedName>
</protein>
<dbReference type="GO" id="GO:0005524">
    <property type="term" value="F:ATP binding"/>
    <property type="evidence" value="ECO:0007669"/>
    <property type="project" value="UniProtKB-KW"/>
</dbReference>
<name>A0A1B6K1X7_9HEMI</name>
<dbReference type="GO" id="GO:0016020">
    <property type="term" value="C:membrane"/>
    <property type="evidence" value="ECO:0007669"/>
    <property type="project" value="InterPro"/>
</dbReference>
<dbReference type="InterPro" id="IPR036640">
    <property type="entry name" value="ABC1_TM_sf"/>
</dbReference>
<evidence type="ECO:0000256" key="1">
    <source>
        <dbReference type="ARBA" id="ARBA00022448"/>
    </source>
</evidence>
<dbReference type="AlphaFoldDB" id="A0A1B6K1X7"/>